<dbReference type="PANTHER" id="PTHR12764">
    <property type="entry name" value="WD REPEAT DOMAIN-RELATED"/>
    <property type="match status" value="1"/>
</dbReference>
<evidence type="ECO:0000259" key="10">
    <source>
        <dbReference type="Pfam" id="PF23387"/>
    </source>
</evidence>
<evidence type="ECO:0000256" key="5">
    <source>
        <dbReference type="ARBA" id="ARBA00022794"/>
    </source>
</evidence>
<feature type="domain" description="IFT121-like TPR repeats" evidence="12">
    <location>
        <begin position="482"/>
        <end position="581"/>
    </location>
</feature>
<dbReference type="GO" id="GO:0061512">
    <property type="term" value="P:protein localization to cilium"/>
    <property type="evidence" value="ECO:0007669"/>
    <property type="project" value="TreeGrafter"/>
</dbReference>
<evidence type="ECO:0000259" key="9">
    <source>
        <dbReference type="Pfam" id="PF23145"/>
    </source>
</evidence>
<evidence type="ECO:0000256" key="8">
    <source>
        <dbReference type="ARBA" id="ARBA00023273"/>
    </source>
</evidence>
<evidence type="ECO:0000256" key="6">
    <source>
        <dbReference type="ARBA" id="ARBA00023069"/>
    </source>
</evidence>
<dbReference type="InterPro" id="IPR057979">
    <property type="entry name" value="TPR_IFT121"/>
</dbReference>
<evidence type="ECO:0000259" key="11">
    <source>
        <dbReference type="Pfam" id="PF23390"/>
    </source>
</evidence>
<sequence>YIYVVCPQIAIPNNNGFIACGGEDGHLSNPNVVKMKCTHAVKRCLCDLCPQYVLVLCNSIGTPQDSKYIDIYPLFVTMTKTHVIVASKEAFYVWQYRVAKKLTALEINQEPIQTSGFICHFEDLEIKSVLLDEIMRDPVVLNKDYFINFEIRSLRDSRALIEKVEIEDAQFIEDNPHLRLWRLLAEAALQKLDLKMAEQVFVRCRDYQGIEFVKRPSNLQSEAMKQAEVPAYFSRFEEAERMYLDMDRSLVIWFRVLQLLKTESGDYDDAFLEQAYNAIGDYFADRQKWLNAVQYYLQGRNQECLAECYYMLEDYDGLEKLANSLPENHELLPDIGQMFVTVGMCEAVSGFLKCNQPKAAVYACVHLNHWNKAVELAKNHSMKEIGPLLSKYASHLLEKNKTLEAVELYRKAHHFLDAAKLMFKIAEEKKLYVLAALLVENFHTQIKSSQQSKTKSKKSEATSALAGLLEEDESSSDSRILDDAWCGAEAYHFFLLVQRQLYEGKVDAAMRTALHLRDYEDIIPAVEIYSLLATCSSANRAFGICSRAFIKLESLETLTPDQRQLYEDLALEIFTKHSPRDTRQSQRDSLTDGALPTCIVTGRVISEYQFWMCSVCKHCAVEQEITQHSFCPLCHSPVG</sequence>
<dbReference type="Pfam" id="PF23145">
    <property type="entry name" value="Zf_2nd_IFT121"/>
    <property type="match status" value="1"/>
</dbReference>
<keyword evidence="2" id="KW-0963">Cytoplasm</keyword>
<dbReference type="Gene3D" id="1.25.40.470">
    <property type="match status" value="2"/>
</dbReference>
<evidence type="ECO:0000256" key="7">
    <source>
        <dbReference type="ARBA" id="ARBA00023212"/>
    </source>
</evidence>
<dbReference type="Ensembl" id="ENSCCRT00000140299.1">
    <property type="protein sequence ID" value="ENSCCRP00000099636.1"/>
    <property type="gene ID" value="ENSCCRG00000074017.1"/>
</dbReference>
<reference evidence="13" key="1">
    <citation type="submission" date="2025-08" db="UniProtKB">
        <authorList>
            <consortium name="Ensembl"/>
        </authorList>
    </citation>
    <scope>IDENTIFICATION</scope>
</reference>
<accession>A0A9J7X0D9</accession>
<keyword evidence="14" id="KW-1185">Reference proteome</keyword>
<dbReference type="InterPro" id="IPR056157">
    <property type="entry name" value="TPR_IFT80_172_dom"/>
</dbReference>
<dbReference type="Proteomes" id="UP001108240">
    <property type="component" value="Unplaced"/>
</dbReference>
<dbReference type="InterPro" id="IPR057361">
    <property type="entry name" value="TPR_WDR35"/>
</dbReference>
<dbReference type="GO" id="GO:1905515">
    <property type="term" value="P:non-motile cilium assembly"/>
    <property type="evidence" value="ECO:0007669"/>
    <property type="project" value="TreeGrafter"/>
</dbReference>
<evidence type="ECO:0000259" key="12">
    <source>
        <dbReference type="Pfam" id="PF25768"/>
    </source>
</evidence>
<organism evidence="13 14">
    <name type="scientific">Cyprinus carpio carpio</name>
    <dbReference type="NCBI Taxonomy" id="630221"/>
    <lineage>
        <taxon>Eukaryota</taxon>
        <taxon>Metazoa</taxon>
        <taxon>Chordata</taxon>
        <taxon>Craniata</taxon>
        <taxon>Vertebrata</taxon>
        <taxon>Euteleostomi</taxon>
        <taxon>Actinopterygii</taxon>
        <taxon>Neopterygii</taxon>
        <taxon>Teleostei</taxon>
        <taxon>Ostariophysi</taxon>
        <taxon>Cypriniformes</taxon>
        <taxon>Cyprinidae</taxon>
        <taxon>Cyprininae</taxon>
        <taxon>Cyprinus</taxon>
    </lineage>
</organism>
<dbReference type="InterPro" id="IPR056170">
    <property type="entry name" value="Znf_IFT121-like"/>
</dbReference>
<dbReference type="Pfam" id="PF23390">
    <property type="entry name" value="Beta-prop_WDR35_2nd"/>
    <property type="match status" value="1"/>
</dbReference>
<dbReference type="PANTHER" id="PTHR12764:SF5">
    <property type="entry name" value="LD29485P"/>
    <property type="match status" value="1"/>
</dbReference>
<dbReference type="Pfam" id="PF25768">
    <property type="entry name" value="TPR_IFT121"/>
    <property type="match status" value="1"/>
</dbReference>
<dbReference type="GeneTree" id="ENSGT00940000155745"/>
<dbReference type="InterPro" id="IPR039857">
    <property type="entry name" value="Ift122/121"/>
</dbReference>
<evidence type="ECO:0000256" key="2">
    <source>
        <dbReference type="ARBA" id="ARBA00022490"/>
    </source>
</evidence>
<name>A0A9J7X0D9_CYPCA</name>
<dbReference type="OMA" id="CKGRISI"/>
<dbReference type="GO" id="GO:0030991">
    <property type="term" value="C:intraciliary transport particle A"/>
    <property type="evidence" value="ECO:0007669"/>
    <property type="project" value="TreeGrafter"/>
</dbReference>
<keyword evidence="4" id="KW-0677">Repeat</keyword>
<proteinExistence type="predicted"/>
<dbReference type="Pfam" id="PF23387">
    <property type="entry name" value="TPR_IFT80_172"/>
    <property type="match status" value="1"/>
</dbReference>
<dbReference type="Pfam" id="PF25170">
    <property type="entry name" value="TPR_WDR35"/>
    <property type="match status" value="1"/>
</dbReference>
<protein>
    <submittedName>
        <fullName evidence="13">WD repeat domain 35</fullName>
    </submittedName>
</protein>
<reference evidence="13" key="2">
    <citation type="submission" date="2025-09" db="UniProtKB">
        <authorList>
            <consortium name="Ensembl"/>
        </authorList>
    </citation>
    <scope>IDENTIFICATION</scope>
</reference>
<feature type="domain" description="IFT121-like zinc finger" evidence="9">
    <location>
        <begin position="596"/>
        <end position="638"/>
    </location>
</feature>
<dbReference type="AlphaFoldDB" id="A0A9J7X0D9"/>
<keyword evidence="8" id="KW-0966">Cell projection</keyword>
<keyword evidence="3" id="KW-0853">WD repeat</keyword>
<dbReference type="InterPro" id="IPR056158">
    <property type="entry name" value="Beta-prop_IFT121_2nd"/>
</dbReference>
<dbReference type="FunFam" id="1.25.40.470:FF:000004">
    <property type="entry name" value="WD repeat-containing protein 35"/>
    <property type="match status" value="1"/>
</dbReference>
<evidence type="ECO:0000256" key="1">
    <source>
        <dbReference type="ARBA" id="ARBA00004120"/>
    </source>
</evidence>
<evidence type="ECO:0000313" key="13">
    <source>
        <dbReference type="Ensembl" id="ENSCCRP00000099636.1"/>
    </source>
</evidence>
<evidence type="ECO:0000256" key="3">
    <source>
        <dbReference type="ARBA" id="ARBA00022574"/>
    </source>
</evidence>
<dbReference type="GO" id="GO:0097730">
    <property type="term" value="C:non-motile cilium"/>
    <property type="evidence" value="ECO:0007669"/>
    <property type="project" value="TreeGrafter"/>
</dbReference>
<feature type="domain" description="IFT121 second beta-propeller" evidence="11">
    <location>
        <begin position="50"/>
        <end position="109"/>
    </location>
</feature>
<evidence type="ECO:0000256" key="4">
    <source>
        <dbReference type="ARBA" id="ARBA00022737"/>
    </source>
</evidence>
<keyword evidence="6" id="KW-0969">Cilium</keyword>
<comment type="subcellular location">
    <subcellularLocation>
        <location evidence="1">Cytoplasm</location>
        <location evidence="1">Cytoskeleton</location>
        <location evidence="1">Cilium basal body</location>
    </subcellularLocation>
</comment>
<dbReference type="GO" id="GO:0035721">
    <property type="term" value="P:intraciliary retrograde transport"/>
    <property type="evidence" value="ECO:0007669"/>
    <property type="project" value="TreeGrafter"/>
</dbReference>
<feature type="domain" description="IFT80/172/WDR35 TPR" evidence="10">
    <location>
        <begin position="180"/>
        <end position="270"/>
    </location>
</feature>
<keyword evidence="5" id="KW-0970">Cilium biogenesis/degradation</keyword>
<keyword evidence="7" id="KW-0206">Cytoskeleton</keyword>
<evidence type="ECO:0000313" key="14">
    <source>
        <dbReference type="Proteomes" id="UP001108240"/>
    </source>
</evidence>